<reference evidence="1 2" key="1">
    <citation type="submission" date="2014-02" db="EMBL/GenBank/DDBJ databases">
        <authorList>
            <person name="Sears C."/>
            <person name="Carroll K."/>
            <person name="Sack B.R."/>
            <person name="Qadri F."/>
            <person name="Myers L.L."/>
            <person name="Chung G.-T."/>
            <person name="Escheverria P."/>
            <person name="Fraser C.M."/>
            <person name="Sadzewicz L."/>
            <person name="Shefchek K.A."/>
            <person name="Tallon L."/>
            <person name="Das S.P."/>
            <person name="Daugherty S."/>
            <person name="Mongodin E.F."/>
        </authorList>
    </citation>
    <scope>NUCLEOTIDE SEQUENCE [LARGE SCALE GENOMIC DNA]</scope>
    <source>
        <strain evidence="1 2">2-F-2 #4</strain>
    </source>
</reference>
<protein>
    <submittedName>
        <fullName evidence="1">Uncharacterized protein</fullName>
    </submittedName>
</protein>
<name>A0A016BWM5_BACFG</name>
<evidence type="ECO:0000313" key="1">
    <source>
        <dbReference type="EMBL" id="EXZ44981.1"/>
    </source>
</evidence>
<gene>
    <name evidence="1" type="ORF">M076_1762</name>
</gene>
<dbReference type="Proteomes" id="UP000022272">
    <property type="component" value="Unassembled WGS sequence"/>
</dbReference>
<dbReference type="PATRIC" id="fig|1339280.3.peg.1695"/>
<evidence type="ECO:0000313" key="2">
    <source>
        <dbReference type="Proteomes" id="UP000022272"/>
    </source>
</evidence>
<organism evidence="1 2">
    <name type="scientific">Bacteroides fragilis str. 2-F-2 #4</name>
    <dbReference type="NCBI Taxonomy" id="1339280"/>
    <lineage>
        <taxon>Bacteria</taxon>
        <taxon>Pseudomonadati</taxon>
        <taxon>Bacteroidota</taxon>
        <taxon>Bacteroidia</taxon>
        <taxon>Bacteroidales</taxon>
        <taxon>Bacteroidaceae</taxon>
        <taxon>Bacteroides</taxon>
    </lineage>
</organism>
<dbReference type="EMBL" id="JGDM01000043">
    <property type="protein sequence ID" value="EXZ44981.1"/>
    <property type="molecule type" value="Genomic_DNA"/>
</dbReference>
<accession>A0A016BWM5</accession>
<sequence length="93" mass="10766">MFFYNVYTFLICHMGREMSFVTLSGLLRDPVMRYTVVSMPSWGSRIRCFLPLAGEKEREVILQESSIPSVKNRYCTFAAPRKGEVLQKCNADF</sequence>
<dbReference type="AlphaFoldDB" id="A0A016BWM5"/>
<comment type="caution">
    <text evidence="1">The sequence shown here is derived from an EMBL/GenBank/DDBJ whole genome shotgun (WGS) entry which is preliminary data.</text>
</comment>
<proteinExistence type="predicted"/>